<proteinExistence type="predicted"/>
<dbReference type="Proteomes" id="UP001596056">
    <property type="component" value="Unassembled WGS sequence"/>
</dbReference>
<dbReference type="Gene3D" id="3.40.50.2000">
    <property type="entry name" value="Glycogen Phosphorylase B"/>
    <property type="match status" value="1"/>
</dbReference>
<evidence type="ECO:0000313" key="2">
    <source>
        <dbReference type="Proteomes" id="UP001596056"/>
    </source>
</evidence>
<dbReference type="SUPFAM" id="SSF53756">
    <property type="entry name" value="UDP-Glycosyltransferase/glycogen phosphorylase"/>
    <property type="match status" value="1"/>
</dbReference>
<dbReference type="EMBL" id="JBHSNA010000003">
    <property type="protein sequence ID" value="MFC5565654.1"/>
    <property type="molecule type" value="Genomic_DNA"/>
</dbReference>
<protein>
    <recommendedName>
        <fullName evidence="3">Glycosyltransferase family 4 protein</fullName>
    </recommendedName>
</protein>
<name>A0ABW0S9W5_9RHOB</name>
<dbReference type="RefSeq" id="WP_209838299.1">
    <property type="nucleotide sequence ID" value="NZ_JAGGJP010000003.1"/>
</dbReference>
<evidence type="ECO:0000313" key="1">
    <source>
        <dbReference type="EMBL" id="MFC5565654.1"/>
    </source>
</evidence>
<organism evidence="1 2">
    <name type="scientific">Rubellimicrobium aerolatum</name>
    <dbReference type="NCBI Taxonomy" id="490979"/>
    <lineage>
        <taxon>Bacteria</taxon>
        <taxon>Pseudomonadati</taxon>
        <taxon>Pseudomonadota</taxon>
        <taxon>Alphaproteobacteria</taxon>
        <taxon>Rhodobacterales</taxon>
        <taxon>Roseobacteraceae</taxon>
        <taxon>Rubellimicrobium</taxon>
    </lineage>
</organism>
<evidence type="ECO:0008006" key="3">
    <source>
        <dbReference type="Google" id="ProtNLM"/>
    </source>
</evidence>
<comment type="caution">
    <text evidence="1">The sequence shown here is derived from an EMBL/GenBank/DDBJ whole genome shotgun (WGS) entry which is preliminary data.</text>
</comment>
<keyword evidence="2" id="KW-1185">Reference proteome</keyword>
<gene>
    <name evidence="1" type="ORF">ACFPOC_04385</name>
</gene>
<sequence>MSRPSLVFVVNLLQDVNVLRPLAFLAGRETGARLRFLVTSRFFDRDAGGVWKAEIDDIARRIGAEVDTYGSAMDAVLALQGGWGALIAASESDLSGHVHVHEVFRAAPPGYLRITLQHGLECVGFLQNREHVMAHGESVTFAADVVCAWMEPSRLLSLHPSQRAKVRVTGPTSLLSRPEGSPAPARSGLVCENLHSVRLRASGEHGRPFMETFGRFCGLLGSAGERVTLRPHPGGQYVLKNRVALPPNVAIENRPMYRVDLTAFDWGISAPSTVVLDMALAGIPVGVWQDPEGVMDLSTYEGLHRISTLEEWMGFVRDARARPEAILARQRRWLEGLEMPLDPAEVYHRFARLLRSATVPRTRVKNIPRIGSTSLNAASRTDVRSVHVVSDQTGPTQAIHLRNPIADTVTMTFADCSGGTKDLQSLLPETVPDVLVLSRLTSAFGGPLIDWAATRDIPVVFHIDDDLLEVPEVLGREKTKRYRDPVLLRNLRANMEGSDLVYASTRLLADRLRKHGISAPIVAGAISGSIDPGKIRSGRPSPTPVLGYMGTKGHVADFDLVTPAILRLMDEIPALRFETFGTIAMPDAFRRFGSRVHHHPPVPDYDGFMDRLWTLGWWVGIAPLVDHPFNRCKTETKWVEYSAAGIAVVAQDLEVYRGPCAGGAGRLAATEDEWLTEIRMLLDDQGARASAVAAAQAKLRRVYSRDALREQVLAVFKQAQAARPSLRRAG</sequence>
<accession>A0ABW0S9W5</accession>
<reference evidence="2" key="1">
    <citation type="journal article" date="2019" name="Int. J. Syst. Evol. Microbiol.">
        <title>The Global Catalogue of Microorganisms (GCM) 10K type strain sequencing project: providing services to taxonomists for standard genome sequencing and annotation.</title>
        <authorList>
            <consortium name="The Broad Institute Genomics Platform"/>
            <consortium name="The Broad Institute Genome Sequencing Center for Infectious Disease"/>
            <person name="Wu L."/>
            <person name="Ma J."/>
        </authorList>
    </citation>
    <scope>NUCLEOTIDE SEQUENCE [LARGE SCALE GENOMIC DNA]</scope>
    <source>
        <strain evidence="2">KACC 11588</strain>
    </source>
</reference>